<comment type="caution">
    <text evidence="3">The sequence shown here is derived from an EMBL/GenBank/DDBJ whole genome shotgun (WGS) entry which is preliminary data.</text>
</comment>
<reference evidence="3" key="1">
    <citation type="submission" date="2023-07" db="EMBL/GenBank/DDBJ databases">
        <title>Sorghum-associated microbial communities from plants grown in Nebraska, USA.</title>
        <authorList>
            <person name="Schachtman D."/>
        </authorList>
    </citation>
    <scope>NUCLEOTIDE SEQUENCE</scope>
    <source>
        <strain evidence="3">DS2795</strain>
    </source>
</reference>
<organism evidence="3 4">
    <name type="scientific">Variovorax boronicumulans</name>
    <dbReference type="NCBI Taxonomy" id="436515"/>
    <lineage>
        <taxon>Bacteria</taxon>
        <taxon>Pseudomonadati</taxon>
        <taxon>Pseudomonadota</taxon>
        <taxon>Betaproteobacteria</taxon>
        <taxon>Burkholderiales</taxon>
        <taxon>Comamonadaceae</taxon>
        <taxon>Variovorax</taxon>
    </lineage>
</organism>
<keyword evidence="1" id="KW-0732">Signal</keyword>
<dbReference type="Gene3D" id="3.90.76.10">
    <property type="entry name" value="Dipeptide-binding Protein, Domain 1"/>
    <property type="match status" value="1"/>
</dbReference>
<dbReference type="SUPFAM" id="SSF53850">
    <property type="entry name" value="Periplasmic binding protein-like II"/>
    <property type="match status" value="1"/>
</dbReference>
<dbReference type="InterPro" id="IPR039424">
    <property type="entry name" value="SBP_5"/>
</dbReference>
<dbReference type="GO" id="GO:0043190">
    <property type="term" value="C:ATP-binding cassette (ABC) transporter complex"/>
    <property type="evidence" value="ECO:0007669"/>
    <property type="project" value="InterPro"/>
</dbReference>
<dbReference type="GO" id="GO:1904680">
    <property type="term" value="F:peptide transmembrane transporter activity"/>
    <property type="evidence" value="ECO:0007669"/>
    <property type="project" value="TreeGrafter"/>
</dbReference>
<evidence type="ECO:0000256" key="1">
    <source>
        <dbReference type="SAM" id="SignalP"/>
    </source>
</evidence>
<proteinExistence type="predicted"/>
<gene>
    <name evidence="3" type="ORF">J2W25_001893</name>
</gene>
<dbReference type="CDD" id="cd08512">
    <property type="entry name" value="PBP2_NikA_DppA_OppA_like_7"/>
    <property type="match status" value="1"/>
</dbReference>
<dbReference type="Gene3D" id="3.10.105.10">
    <property type="entry name" value="Dipeptide-binding Protein, Domain 3"/>
    <property type="match status" value="1"/>
</dbReference>
<dbReference type="Proteomes" id="UP001244295">
    <property type="component" value="Unassembled WGS sequence"/>
</dbReference>
<dbReference type="Gene3D" id="3.40.190.10">
    <property type="entry name" value="Periplasmic binding protein-like II"/>
    <property type="match status" value="1"/>
</dbReference>
<dbReference type="GO" id="GO:0030288">
    <property type="term" value="C:outer membrane-bounded periplasmic space"/>
    <property type="evidence" value="ECO:0007669"/>
    <property type="project" value="UniProtKB-ARBA"/>
</dbReference>
<dbReference type="AlphaFoldDB" id="A0AAW8DU83"/>
<dbReference type="PIRSF" id="PIRSF002741">
    <property type="entry name" value="MppA"/>
    <property type="match status" value="1"/>
</dbReference>
<dbReference type="GO" id="GO:0015833">
    <property type="term" value="P:peptide transport"/>
    <property type="evidence" value="ECO:0007669"/>
    <property type="project" value="TreeGrafter"/>
</dbReference>
<dbReference type="InterPro" id="IPR030678">
    <property type="entry name" value="Peptide/Ni-bd"/>
</dbReference>
<name>A0AAW8DU83_9BURK</name>
<dbReference type="RefSeq" id="WP_307636439.1">
    <property type="nucleotide sequence ID" value="NZ_JAUSRR010000003.1"/>
</dbReference>
<evidence type="ECO:0000313" key="4">
    <source>
        <dbReference type="Proteomes" id="UP001244295"/>
    </source>
</evidence>
<feature type="signal peptide" evidence="1">
    <location>
        <begin position="1"/>
        <end position="21"/>
    </location>
</feature>
<accession>A0AAW8DU83</accession>
<feature type="chain" id="PRO_5043577846" evidence="1">
    <location>
        <begin position="22"/>
        <end position="527"/>
    </location>
</feature>
<dbReference type="Pfam" id="PF00496">
    <property type="entry name" value="SBP_bac_5"/>
    <property type="match status" value="1"/>
</dbReference>
<protein>
    <submittedName>
        <fullName evidence="3">Peptide/nickel transport system substrate-binding protein</fullName>
    </submittedName>
</protein>
<dbReference type="EMBL" id="JAUSRR010000003">
    <property type="protein sequence ID" value="MDP9922872.1"/>
    <property type="molecule type" value="Genomic_DNA"/>
</dbReference>
<dbReference type="PANTHER" id="PTHR30290">
    <property type="entry name" value="PERIPLASMIC BINDING COMPONENT OF ABC TRANSPORTER"/>
    <property type="match status" value="1"/>
</dbReference>
<evidence type="ECO:0000259" key="2">
    <source>
        <dbReference type="Pfam" id="PF00496"/>
    </source>
</evidence>
<feature type="domain" description="Solute-binding protein family 5" evidence="2">
    <location>
        <begin position="71"/>
        <end position="438"/>
    </location>
</feature>
<evidence type="ECO:0000313" key="3">
    <source>
        <dbReference type="EMBL" id="MDP9922872.1"/>
    </source>
</evidence>
<sequence length="527" mass="57770">MKHALKAVVFSALVSLGGAHAATPADTLVVARDISAFLSLDPQEAFEIASGDTLNNLYLRLVQHDPRDFQKIIPGAAESWEASADGRQVVFKIRQGLKFQSGNPLTAEDAAFSLRRGVLLGKPPSIILRQFGWSKDNVEQKVRAEGDRLVVSFDQPYAIDLVLSALSAAIASVVDSKLVMANAQNGDLGNAWLRTRSAGAGAYRLVEWKAKDAVVIEAFPGYAGGTAPRIKRVIVRHVAEAAAQRLLLEKGDVDVAADLNPDQVQAIASKPELKVVQVPRGTVFYLALNQANPNLAKPEVWQAVRWLVDYEGIANQLFRGQYKVNQSPVAQGVAGALPEQPYKLDVAKAKALLAKAGLAGGFTVSVDAMAATPYREIAQSLQSTFGQAGIKLDLRVAEPSQVLTRYRERRHDMIVFVWAPDYSDPSSTIEFFTRNTDNAEGVANKNAAWRNRWLIPQLTAKTEEASHEVNPSQRMKRYGELQRVARDDSPFVFMVQKVEPIAMRKNVQNYSGAVTFDSTPYHIVEKK</sequence>
<dbReference type="InterPro" id="IPR000914">
    <property type="entry name" value="SBP_5_dom"/>
</dbReference>